<dbReference type="RefSeq" id="WP_130551133.1">
    <property type="nucleotide sequence ID" value="NZ_SHMC01000003.1"/>
</dbReference>
<feature type="transmembrane region" description="Helical" evidence="1">
    <location>
        <begin position="197"/>
        <end position="218"/>
    </location>
</feature>
<sequence length="359" mass="39376">MNSLPARRFASVDALRGLTVALMLLVNDPGDWAHVYAPLLHSEWNGCTPTDLVFPFFLFIVGVSIALGIVPRIEAGADPAPIRRSIAVRALRIVGIGLAINLLAWWLLDKPHFRPWGVLQRIGICFFVVGWLATSARSRAWLGPLAAVLLLGYWALLAFGGGYAPWTNLASRVDTALLGPLVYELDPATGRGHDPEGLLSTLPSLATVLLGLHAGGWLRRGRTHRLLPGALAGLIIGWLWSAVLPWNKNLWTPSFVLWTAGWAMAVLWLFHQLIDRHGWPALGRSLGLNAITVYAGSALMFLLLYAVGAWEAIYRVGFADWMTPRFGPYVPSLAFGLAFTGLWWGIAKLMERRGIVIKV</sequence>
<feature type="transmembrane region" description="Helical" evidence="1">
    <location>
        <begin position="286"/>
        <end position="306"/>
    </location>
</feature>
<evidence type="ECO:0000256" key="1">
    <source>
        <dbReference type="SAM" id="Phobius"/>
    </source>
</evidence>
<dbReference type="PANTHER" id="PTHR31061">
    <property type="entry name" value="LD22376P"/>
    <property type="match status" value="1"/>
</dbReference>
<feature type="transmembrane region" description="Helical" evidence="1">
    <location>
        <begin position="326"/>
        <end position="346"/>
    </location>
</feature>
<keyword evidence="1" id="KW-1133">Transmembrane helix</keyword>
<dbReference type="Proteomes" id="UP000292627">
    <property type="component" value="Unassembled WGS sequence"/>
</dbReference>
<feature type="transmembrane region" description="Helical" evidence="1">
    <location>
        <begin position="145"/>
        <end position="166"/>
    </location>
</feature>
<dbReference type="PANTHER" id="PTHR31061:SF24">
    <property type="entry name" value="LD22376P"/>
    <property type="match status" value="1"/>
</dbReference>
<evidence type="ECO:0000313" key="4">
    <source>
        <dbReference type="Proteomes" id="UP000292627"/>
    </source>
</evidence>
<dbReference type="EMBL" id="SHMC01000003">
    <property type="protein sequence ID" value="TAA25504.1"/>
    <property type="molecule type" value="Genomic_DNA"/>
</dbReference>
<organism evidence="3 4">
    <name type="scientific">Pseudoxanthomonas winnipegensis</name>
    <dbReference type="NCBI Taxonomy" id="2480810"/>
    <lineage>
        <taxon>Bacteria</taxon>
        <taxon>Pseudomonadati</taxon>
        <taxon>Pseudomonadota</taxon>
        <taxon>Gammaproteobacteria</taxon>
        <taxon>Lysobacterales</taxon>
        <taxon>Lysobacteraceae</taxon>
        <taxon>Pseudoxanthomonas</taxon>
    </lineage>
</organism>
<dbReference type="Pfam" id="PF07786">
    <property type="entry name" value="HGSNAT_cat"/>
    <property type="match status" value="1"/>
</dbReference>
<feature type="domain" description="Heparan-alpha-glucosaminide N-acetyltransferase catalytic" evidence="2">
    <location>
        <begin position="8"/>
        <end position="221"/>
    </location>
</feature>
<feature type="transmembrane region" description="Helical" evidence="1">
    <location>
        <begin position="52"/>
        <end position="70"/>
    </location>
</feature>
<feature type="transmembrane region" description="Helical" evidence="1">
    <location>
        <begin position="114"/>
        <end position="133"/>
    </location>
</feature>
<protein>
    <submittedName>
        <fullName evidence="3">DUF1624 domain-containing protein</fullName>
    </submittedName>
</protein>
<evidence type="ECO:0000313" key="3">
    <source>
        <dbReference type="EMBL" id="TAA25504.1"/>
    </source>
</evidence>
<proteinExistence type="predicted"/>
<dbReference type="InterPro" id="IPR012429">
    <property type="entry name" value="HGSNAT_cat"/>
</dbReference>
<reference evidence="3 4" key="1">
    <citation type="submission" date="2019-02" db="EMBL/GenBank/DDBJ databases">
        <title>WGS of Pseudoxanthomonas species novum from clinical isolates.</title>
        <authorList>
            <person name="Bernier A.-M."/>
            <person name="Bernard K."/>
            <person name="Vachon A."/>
        </authorList>
    </citation>
    <scope>NUCLEOTIDE SEQUENCE [LARGE SCALE GENOMIC DNA]</scope>
    <source>
        <strain evidence="3 4">NML171200</strain>
    </source>
</reference>
<keyword evidence="1" id="KW-0812">Transmembrane</keyword>
<accession>A0A4Q8LAV9</accession>
<comment type="caution">
    <text evidence="3">The sequence shown here is derived from an EMBL/GenBank/DDBJ whole genome shotgun (WGS) entry which is preliminary data.</text>
</comment>
<keyword evidence="1" id="KW-0472">Membrane</keyword>
<feature type="transmembrane region" description="Helical" evidence="1">
    <location>
        <begin position="255"/>
        <end position="274"/>
    </location>
</feature>
<name>A0A4Q8LAV9_9GAMM</name>
<dbReference type="AlphaFoldDB" id="A0A4Q8LAV9"/>
<feature type="transmembrane region" description="Helical" evidence="1">
    <location>
        <begin position="225"/>
        <end position="243"/>
    </location>
</feature>
<evidence type="ECO:0000259" key="2">
    <source>
        <dbReference type="Pfam" id="PF07786"/>
    </source>
</evidence>
<gene>
    <name evidence="3" type="ORF">EA660_08595</name>
</gene>
<feature type="transmembrane region" description="Helical" evidence="1">
    <location>
        <begin position="90"/>
        <end position="108"/>
    </location>
</feature>
<dbReference type="OrthoDB" id="9788724at2"/>